<dbReference type="RefSeq" id="WP_138397997.1">
    <property type="nucleotide sequence ID" value="NZ_JBAFVI010000012.1"/>
</dbReference>
<dbReference type="GO" id="GO:0009423">
    <property type="term" value="P:chorismate biosynthetic process"/>
    <property type="evidence" value="ECO:0007669"/>
    <property type="project" value="UniProtKB-UniPathway"/>
</dbReference>
<evidence type="ECO:0000256" key="5">
    <source>
        <dbReference type="ARBA" id="ARBA00023141"/>
    </source>
</evidence>
<dbReference type="InterPro" id="IPR006151">
    <property type="entry name" value="Shikm_DH/Glu-tRNA_Rdtase"/>
</dbReference>
<dbReference type="Pfam" id="PF08501">
    <property type="entry name" value="Shikimate_dh_N"/>
    <property type="match status" value="1"/>
</dbReference>
<dbReference type="SUPFAM" id="SSF53223">
    <property type="entry name" value="Aminoacid dehydrogenase-like, N-terminal domain"/>
    <property type="match status" value="1"/>
</dbReference>
<evidence type="ECO:0000256" key="2">
    <source>
        <dbReference type="ARBA" id="ARBA00012962"/>
    </source>
</evidence>
<dbReference type="OrthoDB" id="7873617at2"/>
<comment type="pathway">
    <text evidence="1">Metabolic intermediate biosynthesis; chorismate biosynthesis; chorismate from D-erythrose 4-phosphate and phosphoenolpyruvate: step 4/7.</text>
</comment>
<dbReference type="GeneID" id="95772377"/>
<comment type="caution">
    <text evidence="9">The sequence shown here is derived from an EMBL/GenBank/DDBJ whole genome shotgun (WGS) entry which is preliminary data.</text>
</comment>
<keyword evidence="5" id="KW-0028">Amino-acid biosynthesis</keyword>
<dbReference type="GO" id="GO:0050661">
    <property type="term" value="F:NADP binding"/>
    <property type="evidence" value="ECO:0007669"/>
    <property type="project" value="TreeGrafter"/>
</dbReference>
<evidence type="ECO:0000256" key="4">
    <source>
        <dbReference type="ARBA" id="ARBA00023002"/>
    </source>
</evidence>
<dbReference type="GO" id="GO:0004764">
    <property type="term" value="F:shikimate 3-dehydrogenase (NADP+) activity"/>
    <property type="evidence" value="ECO:0007669"/>
    <property type="project" value="UniProtKB-EC"/>
</dbReference>
<dbReference type="Pfam" id="PF01488">
    <property type="entry name" value="Shikimate_DH"/>
    <property type="match status" value="1"/>
</dbReference>
<evidence type="ECO:0000256" key="1">
    <source>
        <dbReference type="ARBA" id="ARBA00004871"/>
    </source>
</evidence>
<evidence type="ECO:0000256" key="3">
    <source>
        <dbReference type="ARBA" id="ARBA00022857"/>
    </source>
</evidence>
<accession>A0A6C1KJX1</accession>
<evidence type="ECO:0000259" key="8">
    <source>
        <dbReference type="Pfam" id="PF08501"/>
    </source>
</evidence>
<dbReference type="AlphaFoldDB" id="A0A6C1KJX1"/>
<reference evidence="9 10" key="1">
    <citation type="submission" date="2019-05" db="EMBL/GenBank/DDBJ databases">
        <authorList>
            <person name="Zhou X."/>
        </authorList>
    </citation>
    <scope>NUCLEOTIDE SEQUENCE [LARGE SCALE GENOMIC DNA]</scope>
    <source>
        <strain evidence="9 10">DSM 432</strain>
    </source>
</reference>
<dbReference type="Gene3D" id="3.40.50.10860">
    <property type="entry name" value="Leucine Dehydrogenase, chain A, domain 1"/>
    <property type="match status" value="1"/>
</dbReference>
<dbReference type="Proteomes" id="UP000305131">
    <property type="component" value="Unassembled WGS sequence"/>
</dbReference>
<dbReference type="InterPro" id="IPR046346">
    <property type="entry name" value="Aminoacid_DH-like_N_sf"/>
</dbReference>
<dbReference type="PANTHER" id="PTHR21089:SF1">
    <property type="entry name" value="BIFUNCTIONAL 3-DEHYDROQUINATE DEHYDRATASE_SHIKIMATE DEHYDROGENASE, CHLOROPLASTIC"/>
    <property type="match status" value="1"/>
</dbReference>
<keyword evidence="3" id="KW-0521">NADP</keyword>
<evidence type="ECO:0000259" key="7">
    <source>
        <dbReference type="Pfam" id="PF01488"/>
    </source>
</evidence>
<dbReference type="InterPro" id="IPR036291">
    <property type="entry name" value="NAD(P)-bd_dom_sf"/>
</dbReference>
<feature type="domain" description="Quinate/shikimate 5-dehydrogenase/glutamyl-tRNA reductase" evidence="7">
    <location>
        <begin position="132"/>
        <end position="180"/>
    </location>
</feature>
<dbReference type="GO" id="GO:0019632">
    <property type="term" value="P:shikimate metabolic process"/>
    <property type="evidence" value="ECO:0007669"/>
    <property type="project" value="TreeGrafter"/>
</dbReference>
<protein>
    <recommendedName>
        <fullName evidence="2">shikimate dehydrogenase (NADP(+))</fullName>
        <ecNumber evidence="2">1.1.1.25</ecNumber>
    </recommendedName>
</protein>
<dbReference type="EMBL" id="VAUP01000007">
    <property type="protein sequence ID" value="TLX44510.1"/>
    <property type="molecule type" value="Genomic_DNA"/>
</dbReference>
<evidence type="ECO:0000313" key="9">
    <source>
        <dbReference type="EMBL" id="TLX44510.1"/>
    </source>
</evidence>
<evidence type="ECO:0000256" key="6">
    <source>
        <dbReference type="ARBA" id="ARBA00049442"/>
    </source>
</evidence>
<dbReference type="GO" id="GO:0005829">
    <property type="term" value="C:cytosol"/>
    <property type="evidence" value="ECO:0007669"/>
    <property type="project" value="TreeGrafter"/>
</dbReference>
<feature type="domain" description="Shikimate dehydrogenase substrate binding N-terminal" evidence="8">
    <location>
        <begin position="19"/>
        <end position="102"/>
    </location>
</feature>
<gene>
    <name evidence="9" type="ORF">FBQ73_02775</name>
</gene>
<comment type="catalytic activity">
    <reaction evidence="6">
        <text>shikimate + NADP(+) = 3-dehydroshikimate + NADPH + H(+)</text>
        <dbReference type="Rhea" id="RHEA:17737"/>
        <dbReference type="ChEBI" id="CHEBI:15378"/>
        <dbReference type="ChEBI" id="CHEBI:16630"/>
        <dbReference type="ChEBI" id="CHEBI:36208"/>
        <dbReference type="ChEBI" id="CHEBI:57783"/>
        <dbReference type="ChEBI" id="CHEBI:58349"/>
        <dbReference type="EC" id="1.1.1.25"/>
    </reaction>
</comment>
<dbReference type="EC" id="1.1.1.25" evidence="2"/>
<dbReference type="UniPathway" id="UPA00053">
    <property type="reaction ID" value="UER00087"/>
</dbReference>
<evidence type="ECO:0000313" key="10">
    <source>
        <dbReference type="Proteomes" id="UP000305131"/>
    </source>
</evidence>
<name>A0A6C1KJX1_XANAU</name>
<dbReference type="SUPFAM" id="SSF51735">
    <property type="entry name" value="NAD(P)-binding Rossmann-fold domains"/>
    <property type="match status" value="1"/>
</dbReference>
<dbReference type="GO" id="GO:0009073">
    <property type="term" value="P:aromatic amino acid family biosynthetic process"/>
    <property type="evidence" value="ECO:0007669"/>
    <property type="project" value="UniProtKB-KW"/>
</dbReference>
<proteinExistence type="predicted"/>
<dbReference type="PANTHER" id="PTHR21089">
    <property type="entry name" value="SHIKIMATE DEHYDROGENASE"/>
    <property type="match status" value="1"/>
</dbReference>
<sequence>MTTPQTTREITGHTRVYGILADPIHHVKTPQMLNALMAREGRDGVMVPFHVASDDLATLVAGLKAMKSLGGFVVTVPHKTAIVDLCDAVSDSARRIGAVNTVRREADGRLIGEMLDGKGFVGGLLAAGIDPRGKSVYLAGAGGAANAIAFAFVESGISRLTIANRTRAKAEDLAARLAEAYPTAQVDIGTPDPSGHDIVVNGTSLGLKEGDALPLDTARLSPEQIVAEVIMQPEETALLAAAKAKGCRIHFGKPMLACQLDLMADFLGMRTLAGAGK</sequence>
<dbReference type="InterPro" id="IPR022893">
    <property type="entry name" value="Shikimate_DH_fam"/>
</dbReference>
<keyword evidence="4" id="KW-0560">Oxidoreductase</keyword>
<dbReference type="Gene3D" id="3.40.50.720">
    <property type="entry name" value="NAD(P)-binding Rossmann-like Domain"/>
    <property type="match status" value="1"/>
</dbReference>
<dbReference type="InterPro" id="IPR013708">
    <property type="entry name" value="Shikimate_DH-bd_N"/>
</dbReference>
<keyword evidence="5" id="KW-0057">Aromatic amino acid biosynthesis</keyword>
<organism evidence="9 10">
    <name type="scientific">Xanthobacter autotrophicus</name>
    <dbReference type="NCBI Taxonomy" id="280"/>
    <lineage>
        <taxon>Bacteria</taxon>
        <taxon>Pseudomonadati</taxon>
        <taxon>Pseudomonadota</taxon>
        <taxon>Alphaproteobacteria</taxon>
        <taxon>Hyphomicrobiales</taxon>
        <taxon>Xanthobacteraceae</taxon>
        <taxon>Xanthobacter</taxon>
    </lineage>
</organism>